<dbReference type="RefSeq" id="WP_011944939.1">
    <property type="nucleotide sequence ID" value="NC_009488.1"/>
</dbReference>
<dbReference type="EMBL" id="AM494475">
    <property type="protein sequence ID" value="CAM80652.1"/>
    <property type="molecule type" value="Genomic_DNA"/>
</dbReference>
<dbReference type="KEGG" id="ots:OTBS_1559"/>
<organism evidence="2 3">
    <name type="scientific">Orientia tsutsugamushi (strain Boryong)</name>
    <name type="common">Rickettsia tsutsugamushi</name>
    <dbReference type="NCBI Taxonomy" id="357244"/>
    <lineage>
        <taxon>Bacteria</taxon>
        <taxon>Pseudomonadati</taxon>
        <taxon>Pseudomonadota</taxon>
        <taxon>Alphaproteobacteria</taxon>
        <taxon>Rickettsiales</taxon>
        <taxon>Rickettsiaceae</taxon>
        <taxon>Rickettsieae</taxon>
        <taxon>Orientia</taxon>
    </lineage>
</organism>
<feature type="region of interest" description="Disordered" evidence="1">
    <location>
        <begin position="639"/>
        <end position="663"/>
    </location>
</feature>
<gene>
    <name evidence="2" type="primary">rhp2</name>
    <name evidence="2" type="ordered locus">OTBS_1559</name>
</gene>
<name>A5CEM9_ORITB</name>
<dbReference type="AlphaFoldDB" id="A5CEM9"/>
<reference evidence="2 3" key="1">
    <citation type="journal article" date="2007" name="Proc. Natl. Acad. Sci. U.S.A.">
        <title>The Orientia tsutsugamushi genome reveals massive proliferation of conjugative type IV secretion system and host-cell interaction genes.</title>
        <authorList>
            <person name="Cho N.-H."/>
            <person name="Kim H.-R."/>
            <person name="Lee J.-H."/>
            <person name="Kim S.-Y."/>
            <person name="Kim J."/>
            <person name="Cha S."/>
            <person name="Kim S.-Y."/>
            <person name="Darby A.C."/>
            <person name="Fuxelius H.-H."/>
            <person name="Yin J."/>
            <person name="Kim J.H."/>
            <person name="Kim J."/>
            <person name="Lee S.J."/>
            <person name="Koh Y.-S."/>
            <person name="Jang W.-J."/>
            <person name="Park K.-H."/>
            <person name="Andersson S.G.E."/>
            <person name="Choi M.-S."/>
            <person name="Kim I.-S."/>
        </authorList>
    </citation>
    <scope>NUCLEOTIDE SEQUENCE [LARGE SCALE GENOMIC DNA]</scope>
    <source>
        <strain evidence="2 3">Boryong</strain>
    </source>
</reference>
<evidence type="ECO:0000313" key="3">
    <source>
        <dbReference type="Proteomes" id="UP000001565"/>
    </source>
</evidence>
<dbReference type="Proteomes" id="UP000001565">
    <property type="component" value="Chromosome"/>
</dbReference>
<sequence length="663" mass="76050">MKVLMYKKEITESILAKQLFESLALVGLSKTTDETILSLSQSLAKTLNSISKSFSTSSLEEYQKCFSNLNDHDLHKVLKVLKDTFAEDEYKELRNIIELPLLDRLTTKFKIEREKELSIQQAPNFNNSSIEELLRDKNVSKQSEFFQTGDKQDGVSAGYVANEKLSNNTFLLKKFYKNNDSVLAIMDPAERQKAQNDVRDAVQELLTSSMYKLLLYGRAPKEELVTPDEVNSDLLYIRSKFFENAVPLSEFSGSKNSIHIKADAKNLQGLEGFEKIIASCHILGEADYHPGNLMVQDGKTVVKIDHGRSMMQFHKDFESMVKSTYNIFNHNQIGYNSAIEAGNLSFSIEKYNAALNQMLAQLDEYQIDTVVEKKTSELQKVGFNPKGLMAKVRFDDKTFMHTTINNYQDFTAFYKDNVKENLQNMRRIAQTTDIISKFSNVSPEFKNGRWLKDFAISDIKEPVIYASFHNIKIEGKSALEWAISNKYHAVENVIKVEKVLKGIEDELFPLVQRLQDTPMKKLTLKEVKQFYDSVLTTFEQKQYLTQQEVKDIQECLDYKKHIKNTTAFIKLNIESISMVDKMRYKLATFCNILSLPSKAKYFMDRITPESLNIIQQLKKDISNSSGFKKVLLKSSTNYKSNTHSTYSISKSKNDSNNQKGILM</sequence>
<dbReference type="eggNOG" id="ENOG50312Z2">
    <property type="taxonomic scope" value="Bacteria"/>
</dbReference>
<protein>
    <submittedName>
        <fullName evidence="2">Uncharacterized protein</fullName>
    </submittedName>
</protein>
<dbReference type="HOGENOM" id="CLU_024187_0_0_5"/>
<proteinExistence type="predicted"/>
<evidence type="ECO:0000313" key="2">
    <source>
        <dbReference type="EMBL" id="CAM80652.1"/>
    </source>
</evidence>
<accession>A5CEM9</accession>
<evidence type="ECO:0000256" key="1">
    <source>
        <dbReference type="SAM" id="MobiDB-lite"/>
    </source>
</evidence>